<dbReference type="SUPFAM" id="SSF55550">
    <property type="entry name" value="SH2 domain"/>
    <property type="match status" value="1"/>
</dbReference>
<dbReference type="InterPro" id="IPR051751">
    <property type="entry name" value="Immunoreceptor_sig_adapters"/>
</dbReference>
<reference evidence="5" key="3">
    <citation type="submission" date="2025-09" db="UniProtKB">
        <authorList>
            <consortium name="Ensembl"/>
        </authorList>
    </citation>
    <scope>IDENTIFICATION</scope>
</reference>
<dbReference type="PANTHER" id="PTHR14098:SF2">
    <property type="entry name" value="CYTOKINE-DEPENDENT HEMATOPOIETIC CELL LINKER"/>
    <property type="match status" value="1"/>
</dbReference>
<feature type="compositionally biased region" description="Basic and acidic residues" evidence="3">
    <location>
        <begin position="184"/>
        <end position="201"/>
    </location>
</feature>
<evidence type="ECO:0000256" key="2">
    <source>
        <dbReference type="PROSITE-ProRule" id="PRU00191"/>
    </source>
</evidence>
<evidence type="ECO:0000313" key="5">
    <source>
        <dbReference type="Ensembl" id="ENSCSEP00000004856.1"/>
    </source>
</evidence>
<feature type="region of interest" description="Disordered" evidence="3">
    <location>
        <begin position="240"/>
        <end position="262"/>
    </location>
</feature>
<evidence type="ECO:0000313" key="6">
    <source>
        <dbReference type="Proteomes" id="UP000265120"/>
    </source>
</evidence>
<proteinExistence type="predicted"/>
<evidence type="ECO:0000259" key="4">
    <source>
        <dbReference type="PROSITE" id="PS50001"/>
    </source>
</evidence>
<dbReference type="PANTHER" id="PTHR14098">
    <property type="entry name" value="SH2 DOMAIN CONTAINING PROTEIN"/>
    <property type="match status" value="1"/>
</dbReference>
<dbReference type="Proteomes" id="UP000265120">
    <property type="component" value="Chromosome 15"/>
</dbReference>
<evidence type="ECO:0000256" key="1">
    <source>
        <dbReference type="ARBA" id="ARBA00022999"/>
    </source>
</evidence>
<dbReference type="SMART" id="SM00252">
    <property type="entry name" value="SH2"/>
    <property type="match status" value="1"/>
</dbReference>
<dbReference type="GeneTree" id="ENSGT00940000161846"/>
<feature type="region of interest" description="Disordered" evidence="3">
    <location>
        <begin position="156"/>
        <end position="221"/>
    </location>
</feature>
<reference evidence="5" key="2">
    <citation type="submission" date="2025-08" db="UniProtKB">
        <authorList>
            <consortium name="Ensembl"/>
        </authorList>
    </citation>
    <scope>IDENTIFICATION</scope>
</reference>
<reference evidence="5 6" key="1">
    <citation type="journal article" date="2014" name="Nat. Genet.">
        <title>Whole-genome sequence of a flatfish provides insights into ZW sex chromosome evolution and adaptation to a benthic lifestyle.</title>
        <authorList>
            <person name="Chen S."/>
            <person name="Zhang G."/>
            <person name="Shao C."/>
            <person name="Huang Q."/>
            <person name="Liu G."/>
            <person name="Zhang P."/>
            <person name="Song W."/>
            <person name="An N."/>
            <person name="Chalopin D."/>
            <person name="Volff J.N."/>
            <person name="Hong Y."/>
            <person name="Li Q."/>
            <person name="Sha Z."/>
            <person name="Zhou H."/>
            <person name="Xie M."/>
            <person name="Yu Q."/>
            <person name="Liu Y."/>
            <person name="Xiang H."/>
            <person name="Wang N."/>
            <person name="Wu K."/>
            <person name="Yang C."/>
            <person name="Zhou Q."/>
            <person name="Liao X."/>
            <person name="Yang L."/>
            <person name="Hu Q."/>
            <person name="Zhang J."/>
            <person name="Meng L."/>
            <person name="Jin L."/>
            <person name="Tian Y."/>
            <person name="Lian J."/>
            <person name="Yang J."/>
            <person name="Miao G."/>
            <person name="Liu S."/>
            <person name="Liang Z."/>
            <person name="Yan F."/>
            <person name="Li Y."/>
            <person name="Sun B."/>
            <person name="Zhang H."/>
            <person name="Zhang J."/>
            <person name="Zhu Y."/>
            <person name="Du M."/>
            <person name="Zhao Y."/>
            <person name="Schartl M."/>
            <person name="Tang Q."/>
            <person name="Wang J."/>
        </authorList>
    </citation>
    <scope>NUCLEOTIDE SEQUENCE</scope>
</reference>
<dbReference type="PROSITE" id="PS50001">
    <property type="entry name" value="SH2"/>
    <property type="match status" value="1"/>
</dbReference>
<dbReference type="OMA" id="DWYIGAC"/>
<name>A0A3P8UVU5_CYNSE</name>
<organism evidence="5 6">
    <name type="scientific">Cynoglossus semilaevis</name>
    <name type="common">Tongue sole</name>
    <dbReference type="NCBI Taxonomy" id="244447"/>
    <lineage>
        <taxon>Eukaryota</taxon>
        <taxon>Metazoa</taxon>
        <taxon>Chordata</taxon>
        <taxon>Craniata</taxon>
        <taxon>Vertebrata</taxon>
        <taxon>Euteleostomi</taxon>
        <taxon>Actinopterygii</taxon>
        <taxon>Neopterygii</taxon>
        <taxon>Teleostei</taxon>
        <taxon>Neoteleostei</taxon>
        <taxon>Acanthomorphata</taxon>
        <taxon>Carangaria</taxon>
        <taxon>Pleuronectiformes</taxon>
        <taxon>Pleuronectoidei</taxon>
        <taxon>Cynoglossidae</taxon>
        <taxon>Cynoglossinae</taxon>
        <taxon>Cynoglossus</taxon>
    </lineage>
</organism>
<dbReference type="InterPro" id="IPR036860">
    <property type="entry name" value="SH2_dom_sf"/>
</dbReference>
<evidence type="ECO:0000256" key="3">
    <source>
        <dbReference type="SAM" id="MobiDB-lite"/>
    </source>
</evidence>
<sequence length="437" mass="50473">MSRGVGRGRQWWSCRPRSTRTTRTRRVTRTMSVPKEPEGYHVSKRTVGDCAGVLMSWDHWEEHLIVHVDTARVKSQKGTFRQTNPRSDPFGEEPEYDVVCDLQEVRCVQILPARPINEEPMYADRDVPWSASEQGQKSPSTGNSNILPQCQQRELLHSVGPPVNRDTKPGRREKALDNTSVHVKTREQHVKSKKKNEDHKYMNTSRPCPPPPSSSDEITNKSPHEAFSRIEREATKRTGFRPNTKGRQRAETVSVLHKTQRHSLDLDSVPTEITSDQNLERVFSKRQHHEWPQTRKDFDQHEFVPMAKLRQTYCEGHWYVKDCNRIDAEHALHLVNTDGAFLVRDCSIKTNSEPLVLAVYHDKKVYNIKIRFIESTGKYALGQRSNDMFDSVTDVIKFHSIFPITLISGKSVREGKYPCLLTYAVTRRDVDQLLQRL</sequence>
<feature type="region of interest" description="Disordered" evidence="3">
    <location>
        <begin position="1"/>
        <end position="22"/>
    </location>
</feature>
<protein>
    <recommendedName>
        <fullName evidence="4">SH2 domain-containing protein</fullName>
    </recommendedName>
</protein>
<dbReference type="STRING" id="244447.ENSCSEP00000004856"/>
<dbReference type="Pfam" id="PF00017">
    <property type="entry name" value="SH2"/>
    <property type="match status" value="1"/>
</dbReference>
<dbReference type="GO" id="GO:0007169">
    <property type="term" value="P:cell surface receptor protein tyrosine kinase signaling pathway"/>
    <property type="evidence" value="ECO:0007669"/>
    <property type="project" value="TreeGrafter"/>
</dbReference>
<dbReference type="GO" id="GO:0035556">
    <property type="term" value="P:intracellular signal transduction"/>
    <property type="evidence" value="ECO:0007669"/>
    <property type="project" value="TreeGrafter"/>
</dbReference>
<dbReference type="GO" id="GO:0005737">
    <property type="term" value="C:cytoplasm"/>
    <property type="evidence" value="ECO:0007669"/>
    <property type="project" value="UniProtKB-ARBA"/>
</dbReference>
<accession>A0A3P8UVU5</accession>
<keyword evidence="1 2" id="KW-0727">SH2 domain</keyword>
<dbReference type="Ensembl" id="ENSCSET00000004913.1">
    <property type="protein sequence ID" value="ENSCSEP00000004856.1"/>
    <property type="gene ID" value="ENSCSEG00000003147.1"/>
</dbReference>
<dbReference type="AlphaFoldDB" id="A0A3P8UVU5"/>
<feature type="compositionally biased region" description="Basic and acidic residues" evidence="3">
    <location>
        <begin position="165"/>
        <end position="176"/>
    </location>
</feature>
<dbReference type="InParanoid" id="A0A3P8UVU5"/>
<dbReference type="InterPro" id="IPR000980">
    <property type="entry name" value="SH2"/>
</dbReference>
<keyword evidence="6" id="KW-1185">Reference proteome</keyword>
<feature type="domain" description="SH2" evidence="4">
    <location>
        <begin position="318"/>
        <end position="419"/>
    </location>
</feature>
<dbReference type="Gene3D" id="3.30.505.10">
    <property type="entry name" value="SH2 domain"/>
    <property type="match status" value="1"/>
</dbReference>
<dbReference type="FunFam" id="3.30.505.10:FF:000016">
    <property type="entry name" value="B-cell linker protein isoform 2"/>
    <property type="match status" value="1"/>
</dbReference>